<evidence type="ECO:0000313" key="2">
    <source>
        <dbReference type="Proteomes" id="UP001163321"/>
    </source>
</evidence>
<organism evidence="1 2">
    <name type="scientific">Peronosclerospora sorghi</name>
    <dbReference type="NCBI Taxonomy" id="230839"/>
    <lineage>
        <taxon>Eukaryota</taxon>
        <taxon>Sar</taxon>
        <taxon>Stramenopiles</taxon>
        <taxon>Oomycota</taxon>
        <taxon>Peronosporomycetes</taxon>
        <taxon>Peronosporales</taxon>
        <taxon>Peronosporaceae</taxon>
        <taxon>Peronosclerospora</taxon>
    </lineage>
</organism>
<gene>
    <name evidence="1" type="ORF">PsorP6_001674</name>
</gene>
<dbReference type="Proteomes" id="UP001163321">
    <property type="component" value="Chromosome 1"/>
</dbReference>
<protein>
    <submittedName>
        <fullName evidence="1">Uncharacterized protein</fullName>
    </submittedName>
</protein>
<proteinExistence type="predicted"/>
<dbReference type="EMBL" id="CM047580">
    <property type="protein sequence ID" value="KAI9921790.1"/>
    <property type="molecule type" value="Genomic_DNA"/>
</dbReference>
<evidence type="ECO:0000313" key="1">
    <source>
        <dbReference type="EMBL" id="KAI9921790.1"/>
    </source>
</evidence>
<sequence>MGEQASRRKRAVDVIEIDDAEPSEAEKEEQLCAQATEAVNHFVRMYDMAASTEMARNRLQCALYVREQARRRYAALVLADTVLHDALQGIRVQSTWQAQARAIVSSSHMHGHAHDASELPVRPDARVKQVVKISLSHPTQTLVKRAVMLPKVLPLPRATMWTALTKNYDVQDEPSLHDVPDARDEDEADVVAEFYLVKKQQTSACEVEFIKQLCKKVIKSLQSSWNLTTSDLKLVAKAIEVEEKVLLEVHHTLRQSQLAAKKQRRLEAKRAEKKGSKKQGPKQPKLEPRTPVIAMTEYEQLADSFRSLFCRRCFVYDCDYHGCVKSPRLTIVEQNAVARSLKEKGTVMNRGRNCGNDCFLGQTSSTRGKDVSCATIDATRILWSRAYFICAGNFCEMAKILGNTSCAAVAEICAHYQIKDSCLPKAPALSKTRRSRRKTPRVSIRQIERTFVSQKGMISLSCRYAAMPRAQRIVATKRDRHQWLERHGSSILTRASSCCSDGNKGVGSSIPLHIEPCVHVGPCESGVCSCVDNGIWCAKTCHCLEDECTRRFRGCHCPRGQCRTPACPCFGAGRECDLDLCRACETRAPDGATSTTESAPSCLNRPLALGKRKHVRVGRSTRGDATWGLFVDEFVAKDEFLLEYRGEMVTHDEADRRGAVYDNGDRSYLFTLDTKTVIDATRKGNKARVGGHFMNHSSERPNCVCKIMLVQSDYRLGVYALQDLEPHTELFLDYDAHQHLYHAARRKQPTGTAGRTTSVTPAP</sequence>
<accession>A0ACC0WSA2</accession>
<reference evidence="1 2" key="1">
    <citation type="journal article" date="2022" name="bioRxiv">
        <title>The genome of the oomycete Peronosclerospora sorghi, a cosmopolitan pathogen of maize and sorghum, is inflated with dispersed pseudogenes.</title>
        <authorList>
            <person name="Fletcher K."/>
            <person name="Martin F."/>
            <person name="Isakeit T."/>
            <person name="Cavanaugh K."/>
            <person name="Magill C."/>
            <person name="Michelmore R."/>
        </authorList>
    </citation>
    <scope>NUCLEOTIDE SEQUENCE [LARGE SCALE GENOMIC DNA]</scope>
    <source>
        <strain evidence="1">P6</strain>
    </source>
</reference>
<comment type="caution">
    <text evidence="1">The sequence shown here is derived from an EMBL/GenBank/DDBJ whole genome shotgun (WGS) entry which is preliminary data.</text>
</comment>
<name>A0ACC0WSA2_9STRA</name>
<keyword evidence="2" id="KW-1185">Reference proteome</keyword>